<accession>A0A5B7E9C8</accession>
<name>A0A5B7E9C8_PORTR</name>
<feature type="region of interest" description="Disordered" evidence="1">
    <location>
        <begin position="1"/>
        <end position="21"/>
    </location>
</feature>
<proteinExistence type="predicted"/>
<comment type="caution">
    <text evidence="2">The sequence shown here is derived from an EMBL/GenBank/DDBJ whole genome shotgun (WGS) entry which is preliminary data.</text>
</comment>
<keyword evidence="3" id="KW-1185">Reference proteome</keyword>
<evidence type="ECO:0000313" key="3">
    <source>
        <dbReference type="Proteomes" id="UP000324222"/>
    </source>
</evidence>
<reference evidence="2 3" key="1">
    <citation type="submission" date="2019-05" db="EMBL/GenBank/DDBJ databases">
        <title>Another draft genome of Portunus trituberculatus and its Hox gene families provides insights of decapod evolution.</title>
        <authorList>
            <person name="Jeong J.-H."/>
            <person name="Song I."/>
            <person name="Kim S."/>
            <person name="Choi T."/>
            <person name="Kim D."/>
            <person name="Ryu S."/>
            <person name="Kim W."/>
        </authorList>
    </citation>
    <scope>NUCLEOTIDE SEQUENCE [LARGE SCALE GENOMIC DNA]</scope>
    <source>
        <tissue evidence="2">Muscle</tissue>
    </source>
</reference>
<dbReference type="EMBL" id="VSRR010002289">
    <property type="protein sequence ID" value="MPC30632.1"/>
    <property type="molecule type" value="Genomic_DNA"/>
</dbReference>
<dbReference type="AlphaFoldDB" id="A0A5B7E9C8"/>
<sequence>MTRAAVGVDGGEDMSRKEQRGGDTLVHLLSSGKFEQCLVCVEAVGAGGNRGSCSEDWVQPERVMVGRYRFTPAMFRGARST</sequence>
<dbReference type="Proteomes" id="UP000324222">
    <property type="component" value="Unassembled WGS sequence"/>
</dbReference>
<gene>
    <name evidence="2" type="ORF">E2C01_023900</name>
</gene>
<evidence type="ECO:0000256" key="1">
    <source>
        <dbReference type="SAM" id="MobiDB-lite"/>
    </source>
</evidence>
<protein>
    <submittedName>
        <fullName evidence="2">Uncharacterized protein</fullName>
    </submittedName>
</protein>
<organism evidence="2 3">
    <name type="scientific">Portunus trituberculatus</name>
    <name type="common">Swimming crab</name>
    <name type="synonym">Neptunus trituberculatus</name>
    <dbReference type="NCBI Taxonomy" id="210409"/>
    <lineage>
        <taxon>Eukaryota</taxon>
        <taxon>Metazoa</taxon>
        <taxon>Ecdysozoa</taxon>
        <taxon>Arthropoda</taxon>
        <taxon>Crustacea</taxon>
        <taxon>Multicrustacea</taxon>
        <taxon>Malacostraca</taxon>
        <taxon>Eumalacostraca</taxon>
        <taxon>Eucarida</taxon>
        <taxon>Decapoda</taxon>
        <taxon>Pleocyemata</taxon>
        <taxon>Brachyura</taxon>
        <taxon>Eubrachyura</taxon>
        <taxon>Portunoidea</taxon>
        <taxon>Portunidae</taxon>
        <taxon>Portuninae</taxon>
        <taxon>Portunus</taxon>
    </lineage>
</organism>
<evidence type="ECO:0000313" key="2">
    <source>
        <dbReference type="EMBL" id="MPC30632.1"/>
    </source>
</evidence>